<dbReference type="EMBL" id="MFGA01000006">
    <property type="protein sequence ID" value="OGF21398.1"/>
    <property type="molecule type" value="Genomic_DNA"/>
</dbReference>
<dbReference type="SMART" id="SM00530">
    <property type="entry name" value="HTH_XRE"/>
    <property type="match status" value="1"/>
</dbReference>
<evidence type="ECO:0000259" key="2">
    <source>
        <dbReference type="PROSITE" id="PS50943"/>
    </source>
</evidence>
<protein>
    <recommendedName>
        <fullName evidence="2">HTH cro/C1-type domain-containing protein</fullName>
    </recommendedName>
</protein>
<name>A0A1F5S3W7_9BACT</name>
<keyword evidence="1" id="KW-0238">DNA-binding</keyword>
<accession>A0A1F5S3W7</accession>
<dbReference type="Pfam" id="PF01381">
    <property type="entry name" value="HTH_3"/>
    <property type="match status" value="1"/>
</dbReference>
<dbReference type="InterPro" id="IPR010982">
    <property type="entry name" value="Lambda_DNA-bd_dom_sf"/>
</dbReference>
<dbReference type="PANTHER" id="PTHR46797:SF1">
    <property type="entry name" value="METHYLPHOSPHONATE SYNTHASE"/>
    <property type="match status" value="1"/>
</dbReference>
<sequence length="70" mass="7793">MKEISKLAKAIKALRKKKKMSQDKLSKTADIAYNTLIKIESGVIKNPTIKTMKSLAKAFEVTIDELAKSI</sequence>
<evidence type="ECO:0000256" key="1">
    <source>
        <dbReference type="ARBA" id="ARBA00023125"/>
    </source>
</evidence>
<dbReference type="InterPro" id="IPR050807">
    <property type="entry name" value="TransReg_Diox_bact_type"/>
</dbReference>
<comment type="caution">
    <text evidence="3">The sequence shown here is derived from an EMBL/GenBank/DDBJ whole genome shotgun (WGS) entry which is preliminary data.</text>
</comment>
<dbReference type="GO" id="GO:0003677">
    <property type="term" value="F:DNA binding"/>
    <property type="evidence" value="ECO:0007669"/>
    <property type="project" value="UniProtKB-KW"/>
</dbReference>
<dbReference type="InterPro" id="IPR001387">
    <property type="entry name" value="Cro/C1-type_HTH"/>
</dbReference>
<dbReference type="CDD" id="cd00093">
    <property type="entry name" value="HTH_XRE"/>
    <property type="match status" value="1"/>
</dbReference>
<dbReference type="GO" id="GO:0005829">
    <property type="term" value="C:cytosol"/>
    <property type="evidence" value="ECO:0007669"/>
    <property type="project" value="TreeGrafter"/>
</dbReference>
<dbReference type="GO" id="GO:0003700">
    <property type="term" value="F:DNA-binding transcription factor activity"/>
    <property type="evidence" value="ECO:0007669"/>
    <property type="project" value="TreeGrafter"/>
</dbReference>
<dbReference type="PROSITE" id="PS50943">
    <property type="entry name" value="HTH_CROC1"/>
    <property type="match status" value="1"/>
</dbReference>
<proteinExistence type="predicted"/>
<organism evidence="3 4">
    <name type="scientific">Candidatus Falkowbacteria bacterium RIFOXYA2_FULL_38_12</name>
    <dbReference type="NCBI Taxonomy" id="1797993"/>
    <lineage>
        <taxon>Bacteria</taxon>
        <taxon>Candidatus Falkowiibacteriota</taxon>
    </lineage>
</organism>
<evidence type="ECO:0000313" key="4">
    <source>
        <dbReference type="Proteomes" id="UP000177407"/>
    </source>
</evidence>
<dbReference type="AlphaFoldDB" id="A0A1F5S3W7"/>
<dbReference type="Proteomes" id="UP000177407">
    <property type="component" value="Unassembled WGS sequence"/>
</dbReference>
<feature type="domain" description="HTH cro/C1-type" evidence="2">
    <location>
        <begin position="11"/>
        <end position="66"/>
    </location>
</feature>
<evidence type="ECO:0000313" key="3">
    <source>
        <dbReference type="EMBL" id="OGF21398.1"/>
    </source>
</evidence>
<dbReference type="Gene3D" id="1.10.260.40">
    <property type="entry name" value="lambda repressor-like DNA-binding domains"/>
    <property type="match status" value="1"/>
</dbReference>
<gene>
    <name evidence="3" type="ORF">A2257_00360</name>
</gene>
<reference evidence="3 4" key="1">
    <citation type="journal article" date="2016" name="Nat. Commun.">
        <title>Thousands of microbial genomes shed light on interconnected biogeochemical processes in an aquifer system.</title>
        <authorList>
            <person name="Anantharaman K."/>
            <person name="Brown C.T."/>
            <person name="Hug L.A."/>
            <person name="Sharon I."/>
            <person name="Castelle C.J."/>
            <person name="Probst A.J."/>
            <person name="Thomas B.C."/>
            <person name="Singh A."/>
            <person name="Wilkins M.J."/>
            <person name="Karaoz U."/>
            <person name="Brodie E.L."/>
            <person name="Williams K.H."/>
            <person name="Hubbard S.S."/>
            <person name="Banfield J.F."/>
        </authorList>
    </citation>
    <scope>NUCLEOTIDE SEQUENCE [LARGE SCALE GENOMIC DNA]</scope>
</reference>
<dbReference type="PANTHER" id="PTHR46797">
    <property type="entry name" value="HTH-TYPE TRANSCRIPTIONAL REGULATOR"/>
    <property type="match status" value="1"/>
</dbReference>
<dbReference type="SUPFAM" id="SSF47413">
    <property type="entry name" value="lambda repressor-like DNA-binding domains"/>
    <property type="match status" value="1"/>
</dbReference>